<name>A0A735NJ63_SALEB</name>
<feature type="signal peptide" evidence="1">
    <location>
        <begin position="1"/>
        <end position="21"/>
    </location>
</feature>
<dbReference type="PROSITE" id="PS51257">
    <property type="entry name" value="PROKAR_LIPOPROTEIN"/>
    <property type="match status" value="1"/>
</dbReference>
<feature type="chain" id="PRO_5027975925" description="Lipoprotein" evidence="1">
    <location>
        <begin position="22"/>
        <end position="172"/>
    </location>
</feature>
<gene>
    <name evidence="2" type="ORF">GNC22_003379</name>
</gene>
<accession>A0A735NJ63</accession>
<comment type="caution">
    <text evidence="2">The sequence shown here is derived from an EMBL/GenBank/DDBJ whole genome shotgun (WGS) entry which is preliminary data.</text>
</comment>
<proteinExistence type="predicted"/>
<evidence type="ECO:0000313" key="2">
    <source>
        <dbReference type="EMBL" id="HAE6983185.1"/>
    </source>
</evidence>
<organism evidence="2">
    <name type="scientific">Salmonella paratyphi B</name>
    <name type="common">Salmonella enterica subsp. enterica serovar Paratyphi B</name>
    <dbReference type="NCBI Taxonomy" id="57045"/>
    <lineage>
        <taxon>Bacteria</taxon>
        <taxon>Pseudomonadati</taxon>
        <taxon>Pseudomonadota</taxon>
        <taxon>Gammaproteobacteria</taxon>
        <taxon>Enterobacterales</taxon>
        <taxon>Enterobacteriaceae</taxon>
        <taxon>Salmonella</taxon>
    </lineage>
</organism>
<evidence type="ECO:0000256" key="1">
    <source>
        <dbReference type="SAM" id="SignalP"/>
    </source>
</evidence>
<dbReference type="EMBL" id="DAASTR010000032">
    <property type="protein sequence ID" value="HAE6983185.1"/>
    <property type="molecule type" value="Genomic_DNA"/>
</dbReference>
<keyword evidence="1" id="KW-0732">Signal</keyword>
<reference evidence="2" key="2">
    <citation type="submission" date="2018-07" db="EMBL/GenBank/DDBJ databases">
        <authorList>
            <consortium name="NCBI Pathogen Detection Project"/>
        </authorList>
    </citation>
    <scope>NUCLEOTIDE SEQUENCE</scope>
    <source>
        <strain evidence="2">DMS 52/76</strain>
    </source>
</reference>
<dbReference type="AlphaFoldDB" id="A0A735NJ63"/>
<evidence type="ECO:0008006" key="3">
    <source>
        <dbReference type="Google" id="ProtNLM"/>
    </source>
</evidence>
<protein>
    <recommendedName>
        <fullName evidence="3">Lipoprotein</fullName>
    </recommendedName>
</protein>
<sequence length="172" mass="18510">MKRSVPALLALTIFLAGCSNSTGLAPSVSQSGFDGARVVDIEPHGNACASMICTGLGAQWSSTKPDIVFLKVKIFNEYKGIAGAKLNIDGQIYDLKPVNQANSFNADGGVMATTEMVFITTPDVVRKITLSKRTWLRVITTTGTIEDPVIDGSQDSKAYYALQRFVAEMDKK</sequence>
<reference evidence="2" key="1">
    <citation type="journal article" date="2018" name="Genome Biol.">
        <title>SKESA: strategic k-mer extension for scrupulous assemblies.</title>
        <authorList>
            <person name="Souvorov A."/>
            <person name="Agarwala R."/>
            <person name="Lipman D.J."/>
        </authorList>
    </citation>
    <scope>NUCLEOTIDE SEQUENCE</scope>
    <source>
        <strain evidence="2">DMS 52/76</strain>
    </source>
</reference>